<sequence length="68" mass="7904">ADLAIKEFQNAIRIDPEFDLPYYYTGVQYFNSHPNISKKNLKKFLVLSSENPESQNLVFKARQLLGKL</sequence>
<organism evidence="1">
    <name type="scientific">marine metagenome</name>
    <dbReference type="NCBI Taxonomy" id="408172"/>
    <lineage>
        <taxon>unclassified sequences</taxon>
        <taxon>metagenomes</taxon>
        <taxon>ecological metagenomes</taxon>
    </lineage>
</organism>
<protein>
    <submittedName>
        <fullName evidence="1">Uncharacterized protein</fullName>
    </submittedName>
</protein>
<evidence type="ECO:0000313" key="1">
    <source>
        <dbReference type="EMBL" id="SVB17673.1"/>
    </source>
</evidence>
<dbReference type="Gene3D" id="1.25.40.10">
    <property type="entry name" value="Tetratricopeptide repeat domain"/>
    <property type="match status" value="1"/>
</dbReference>
<dbReference type="AlphaFoldDB" id="A0A382BX75"/>
<gene>
    <name evidence="1" type="ORF">METZ01_LOCUS170527</name>
</gene>
<reference evidence="1" key="1">
    <citation type="submission" date="2018-05" db="EMBL/GenBank/DDBJ databases">
        <authorList>
            <person name="Lanie J.A."/>
            <person name="Ng W.-L."/>
            <person name="Kazmierczak K.M."/>
            <person name="Andrzejewski T.M."/>
            <person name="Davidsen T.M."/>
            <person name="Wayne K.J."/>
            <person name="Tettelin H."/>
            <person name="Glass J.I."/>
            <person name="Rusch D."/>
            <person name="Podicherti R."/>
            <person name="Tsui H.-C.T."/>
            <person name="Winkler M.E."/>
        </authorList>
    </citation>
    <scope>NUCLEOTIDE SEQUENCE</scope>
</reference>
<name>A0A382BX75_9ZZZZ</name>
<accession>A0A382BX75</accession>
<dbReference type="SUPFAM" id="SSF48452">
    <property type="entry name" value="TPR-like"/>
    <property type="match status" value="1"/>
</dbReference>
<dbReference type="EMBL" id="UINC01031511">
    <property type="protein sequence ID" value="SVB17673.1"/>
    <property type="molecule type" value="Genomic_DNA"/>
</dbReference>
<proteinExistence type="predicted"/>
<dbReference type="InterPro" id="IPR011990">
    <property type="entry name" value="TPR-like_helical_dom_sf"/>
</dbReference>
<feature type="non-terminal residue" evidence="1">
    <location>
        <position position="1"/>
    </location>
</feature>